<dbReference type="AlphaFoldDB" id="A0A2A6FRH3"/>
<dbReference type="PANTHER" id="PTHR21666:SF270">
    <property type="entry name" value="MUREIN HYDROLASE ACTIVATOR ENVC"/>
    <property type="match status" value="1"/>
</dbReference>
<comment type="caution">
    <text evidence="4">The sequence shown here is derived from an EMBL/GenBank/DDBJ whole genome shotgun (WGS) entry which is preliminary data.</text>
</comment>
<feature type="region of interest" description="Disordered" evidence="2">
    <location>
        <begin position="1"/>
        <end position="63"/>
    </location>
</feature>
<dbReference type="InterPro" id="IPR011055">
    <property type="entry name" value="Dup_hybrid_motif"/>
</dbReference>
<protein>
    <recommendedName>
        <fullName evidence="3">M23ase beta-sheet core domain-containing protein</fullName>
    </recommendedName>
</protein>
<dbReference type="EMBL" id="NAEP01000038">
    <property type="protein sequence ID" value="PDQ35206.1"/>
    <property type="molecule type" value="Genomic_DNA"/>
</dbReference>
<dbReference type="Proteomes" id="UP000219994">
    <property type="component" value="Unassembled WGS sequence"/>
</dbReference>
<dbReference type="GO" id="GO:0004222">
    <property type="term" value="F:metalloendopeptidase activity"/>
    <property type="evidence" value="ECO:0007669"/>
    <property type="project" value="TreeGrafter"/>
</dbReference>
<evidence type="ECO:0000313" key="4">
    <source>
        <dbReference type="EMBL" id="PDQ35206.1"/>
    </source>
</evidence>
<accession>A0A2A6FRH3</accession>
<keyword evidence="1" id="KW-0175">Coiled coil</keyword>
<sequence length="501" mass="52585">MPSPGSKSLYRGRETRRIAARRSICRSDESGRRGHRAAQREMEENQPDARNAGASGARSVTSVTRPQLVGWQSSVSQHRRGIARPVVRHGIPRWVHLLASACVAALMIGTALGAPLSADADTYPSWDDVQAAKANTANTAESITKLSGIITQLKNQVDATLAVAQKKTDELMAAQQRADDAAANADAISAQAQTAATEAKTAREAAGRLAAQLYRSGGTDSVLSLFFSGGNAAQTDQLLQNLADMQKLAGRASDIYQTAQQKQNTATALGAQANIAVDARAKLQAVAQTALEAAQAAQVAAQTALAAQQENQVKLEAQLAFLKDTETKTAAAYQQGEQIRQAEEARRKAAEAAARAPGVPVSSGWALPARGRITDVYGPRARICEGGLCSGTFHYGIDIGTGCNASIYAANSGAVVFSGWSGTYGNFIKIDHGGGVYTGYAHIRDGGRFVGVGDRVTSGQNIASAGKTGASNGCHLHFEVYNGARRIDPIPFMADRGVRIG</sequence>
<evidence type="ECO:0000259" key="3">
    <source>
        <dbReference type="Pfam" id="PF01551"/>
    </source>
</evidence>
<feature type="domain" description="M23ase beta-sheet core" evidence="3">
    <location>
        <begin position="393"/>
        <end position="489"/>
    </location>
</feature>
<dbReference type="Pfam" id="PF01551">
    <property type="entry name" value="Peptidase_M23"/>
    <property type="match status" value="1"/>
</dbReference>
<dbReference type="Gene3D" id="2.70.70.10">
    <property type="entry name" value="Glucose Permease (Domain IIA)"/>
    <property type="match status" value="1"/>
</dbReference>
<dbReference type="InterPro" id="IPR050570">
    <property type="entry name" value="Cell_wall_metabolism_enzyme"/>
</dbReference>
<dbReference type="InterPro" id="IPR016047">
    <property type="entry name" value="M23ase_b-sheet_dom"/>
</dbReference>
<name>A0A2A6FRH3_9MICO</name>
<proteinExistence type="predicted"/>
<organism evidence="4 5">
    <name type="scientific">Candidatus Lumbricidiphila eiseniae</name>
    <dbReference type="NCBI Taxonomy" id="1969409"/>
    <lineage>
        <taxon>Bacteria</taxon>
        <taxon>Bacillati</taxon>
        <taxon>Actinomycetota</taxon>
        <taxon>Actinomycetes</taxon>
        <taxon>Micrococcales</taxon>
        <taxon>Microbacteriaceae</taxon>
        <taxon>Candidatus Lumbricidiphila</taxon>
    </lineage>
</organism>
<evidence type="ECO:0000256" key="2">
    <source>
        <dbReference type="SAM" id="MobiDB-lite"/>
    </source>
</evidence>
<dbReference type="PANTHER" id="PTHR21666">
    <property type="entry name" value="PEPTIDASE-RELATED"/>
    <property type="match status" value="1"/>
</dbReference>
<evidence type="ECO:0000313" key="5">
    <source>
        <dbReference type="Proteomes" id="UP000219994"/>
    </source>
</evidence>
<evidence type="ECO:0000256" key="1">
    <source>
        <dbReference type="SAM" id="Coils"/>
    </source>
</evidence>
<dbReference type="SUPFAM" id="SSF51261">
    <property type="entry name" value="Duplicated hybrid motif"/>
    <property type="match status" value="1"/>
</dbReference>
<gene>
    <name evidence="4" type="ORF">B5766_07075</name>
</gene>
<dbReference type="CDD" id="cd12797">
    <property type="entry name" value="M23_peptidase"/>
    <property type="match status" value="1"/>
</dbReference>
<feature type="coiled-coil region" evidence="1">
    <location>
        <begin position="164"/>
        <end position="191"/>
    </location>
</feature>
<feature type="compositionally biased region" description="Basic and acidic residues" evidence="2">
    <location>
        <begin position="25"/>
        <end position="43"/>
    </location>
</feature>
<reference evidence="5" key="1">
    <citation type="submission" date="2017-03" db="EMBL/GenBank/DDBJ databases">
        <authorList>
            <person name="Lund M.B."/>
        </authorList>
    </citation>
    <scope>NUCLEOTIDE SEQUENCE [LARGE SCALE GENOMIC DNA]</scope>
</reference>